<dbReference type="EMBL" id="JAAOAK010000271">
    <property type="protein sequence ID" value="KAF5678188.1"/>
    <property type="molecule type" value="Genomic_DNA"/>
</dbReference>
<feature type="compositionally biased region" description="Low complexity" evidence="1">
    <location>
        <begin position="14"/>
        <end position="39"/>
    </location>
</feature>
<feature type="compositionally biased region" description="Polar residues" evidence="1">
    <location>
        <begin position="43"/>
        <end position="56"/>
    </location>
</feature>
<sequence length="152" mass="16634">MVPKNSPAKPTLRSAPKPSSSPDKPSSSSNKSYGSPNKPLNVASATSLNSPQTRLASTGAKPMRYASYYGDGSGLPLRPGMGPPMTAKESQESWEKCQAEAKRIQNMSQGELHARFPQLKDRKNCHFTEKEAWELLKGNDEDEASNKRNVNK</sequence>
<evidence type="ECO:0000313" key="2">
    <source>
        <dbReference type="EMBL" id="KAF5678188.1"/>
    </source>
</evidence>
<proteinExistence type="predicted"/>
<reference evidence="2 3" key="1">
    <citation type="submission" date="2020-05" db="EMBL/GenBank/DDBJ databases">
        <title>Identification and distribution of gene clusters putatively required for synthesis of sphingolipid metabolism inhibitors in phylogenetically diverse species of the filamentous fungus Fusarium.</title>
        <authorList>
            <person name="Kim H.-S."/>
            <person name="Busman M."/>
            <person name="Brown D.W."/>
            <person name="Divon H."/>
            <person name="Uhlig S."/>
            <person name="Proctor R.H."/>
        </authorList>
    </citation>
    <scope>NUCLEOTIDE SEQUENCE [LARGE SCALE GENOMIC DNA]</scope>
    <source>
        <strain evidence="2 3">NRRL 25311</strain>
    </source>
</reference>
<dbReference type="AlphaFoldDB" id="A0A8H5TWX0"/>
<name>A0A8H5TWX0_9HYPO</name>
<evidence type="ECO:0000313" key="3">
    <source>
        <dbReference type="Proteomes" id="UP000562682"/>
    </source>
</evidence>
<gene>
    <name evidence="2" type="ORF">FDENT_9072</name>
</gene>
<organism evidence="2 3">
    <name type="scientific">Fusarium denticulatum</name>
    <dbReference type="NCBI Taxonomy" id="48507"/>
    <lineage>
        <taxon>Eukaryota</taxon>
        <taxon>Fungi</taxon>
        <taxon>Dikarya</taxon>
        <taxon>Ascomycota</taxon>
        <taxon>Pezizomycotina</taxon>
        <taxon>Sordariomycetes</taxon>
        <taxon>Hypocreomycetidae</taxon>
        <taxon>Hypocreales</taxon>
        <taxon>Nectriaceae</taxon>
        <taxon>Fusarium</taxon>
        <taxon>Fusarium fujikuroi species complex</taxon>
    </lineage>
</organism>
<dbReference type="Proteomes" id="UP000562682">
    <property type="component" value="Unassembled WGS sequence"/>
</dbReference>
<protein>
    <submittedName>
        <fullName evidence="2">Uncharacterized protein</fullName>
    </submittedName>
</protein>
<keyword evidence="3" id="KW-1185">Reference proteome</keyword>
<evidence type="ECO:0000256" key="1">
    <source>
        <dbReference type="SAM" id="MobiDB-lite"/>
    </source>
</evidence>
<feature type="region of interest" description="Disordered" evidence="1">
    <location>
        <begin position="1"/>
        <end position="65"/>
    </location>
</feature>
<comment type="caution">
    <text evidence="2">The sequence shown here is derived from an EMBL/GenBank/DDBJ whole genome shotgun (WGS) entry which is preliminary data.</text>
</comment>
<accession>A0A8H5TWX0</accession>